<reference evidence="2 3" key="1">
    <citation type="submission" date="2018-10" db="EMBL/GenBank/DDBJ databases">
        <title>Phylogenomics of Brevibacillus.</title>
        <authorList>
            <person name="Dunlap C."/>
        </authorList>
    </citation>
    <scope>NUCLEOTIDE SEQUENCE [LARGE SCALE GENOMIC DNA]</scope>
    <source>
        <strain evidence="2 3">JCM 15774</strain>
    </source>
</reference>
<evidence type="ECO:0000313" key="3">
    <source>
        <dbReference type="Proteomes" id="UP000269573"/>
    </source>
</evidence>
<dbReference type="GO" id="GO:0006799">
    <property type="term" value="P:polyphosphate biosynthetic process"/>
    <property type="evidence" value="ECO:0007669"/>
    <property type="project" value="UniProtKB-ARBA"/>
</dbReference>
<protein>
    <submittedName>
        <fullName evidence="2">Polyphosphate polymerase domain-containing protein</fullName>
    </submittedName>
</protein>
<comment type="caution">
    <text evidence="2">The sequence shown here is derived from an EMBL/GenBank/DDBJ whole genome shotgun (WGS) entry which is preliminary data.</text>
</comment>
<name>A0A3M8CZ18_9BACL</name>
<dbReference type="AlphaFoldDB" id="A0A3M8CZ18"/>
<organism evidence="2 3">
    <name type="scientific">Brevibacillus nitrificans</name>
    <dbReference type="NCBI Taxonomy" id="651560"/>
    <lineage>
        <taxon>Bacteria</taxon>
        <taxon>Bacillati</taxon>
        <taxon>Bacillota</taxon>
        <taxon>Bacilli</taxon>
        <taxon>Bacillales</taxon>
        <taxon>Paenibacillaceae</taxon>
        <taxon>Brevibacillus</taxon>
    </lineage>
</organism>
<dbReference type="InterPro" id="IPR018966">
    <property type="entry name" value="VTC_domain"/>
</dbReference>
<gene>
    <name evidence="2" type="ORF">EDM59_24290</name>
</gene>
<keyword evidence="3" id="KW-1185">Reference proteome</keyword>
<dbReference type="EMBL" id="RHHU01000017">
    <property type="protein sequence ID" value="RNB80457.1"/>
    <property type="molecule type" value="Genomic_DNA"/>
</dbReference>
<dbReference type="InterPro" id="IPR042267">
    <property type="entry name" value="VTC_sf"/>
</dbReference>
<dbReference type="Pfam" id="PF09359">
    <property type="entry name" value="VTC"/>
    <property type="match status" value="1"/>
</dbReference>
<dbReference type="CDD" id="cd07750">
    <property type="entry name" value="PolyPPase_VTC_like"/>
    <property type="match status" value="1"/>
</dbReference>
<proteinExistence type="predicted"/>
<evidence type="ECO:0000259" key="1">
    <source>
        <dbReference type="Pfam" id="PF09359"/>
    </source>
</evidence>
<feature type="domain" description="VTC" evidence="1">
    <location>
        <begin position="9"/>
        <end position="226"/>
    </location>
</feature>
<dbReference type="RefSeq" id="WP_122925969.1">
    <property type="nucleotide sequence ID" value="NZ_RHHU01000017.1"/>
</dbReference>
<dbReference type="Gene3D" id="3.20.100.30">
    <property type="entry name" value="VTC, catalytic tunnel domain"/>
    <property type="match status" value="1"/>
</dbReference>
<accession>A0A3M8CZ18</accession>
<evidence type="ECO:0000313" key="2">
    <source>
        <dbReference type="EMBL" id="RNB80457.1"/>
    </source>
</evidence>
<dbReference type="Proteomes" id="UP000269573">
    <property type="component" value="Unassembled WGS sequence"/>
</dbReference>
<sequence length="236" mass="28323">MQFGNKKLRNEWKYYIRFYDYLALKSRLRLITQLDPNSTDSEGYQIRSLYFDDTYDTSLYEKNYGVYKRKKYRIRIYNHSDAVIKLERKSKYDGYICKEAASLTRTEYESIMAGETDFLLAREESLLHDFYLDSKNHLFQPRVVTDYIREAYLMEIGNVRVTFDKQLMTNVNTLDIFDPNMKTVNVIHEPKMIMEVKFDNFLPTNIRSLLQNFSSQRSAISKYLICREESKAYYKL</sequence>